<dbReference type="InterPro" id="IPR016181">
    <property type="entry name" value="Acyl_CoA_acyltransferase"/>
</dbReference>
<dbReference type="Proteomes" id="UP000076405">
    <property type="component" value="Chromosome"/>
</dbReference>
<gene>
    <name evidence="2" type="ORF">ADU70_1303</name>
    <name evidence="3" type="ORF">ADU72_1394</name>
</gene>
<dbReference type="GO" id="GO:0008999">
    <property type="term" value="F:protein-N-terminal-alanine acetyltransferase activity"/>
    <property type="evidence" value="ECO:0007669"/>
    <property type="project" value="TreeGrafter"/>
</dbReference>
<evidence type="ECO:0000313" key="5">
    <source>
        <dbReference type="Proteomes" id="UP000076405"/>
    </source>
</evidence>
<protein>
    <submittedName>
        <fullName evidence="2">Acetyltransferase, GNAT family</fullName>
    </submittedName>
</protein>
<dbReference type="EMBL" id="CP012275">
    <property type="protein sequence ID" value="AMV62791.1"/>
    <property type="molecule type" value="Genomic_DNA"/>
</dbReference>
<dbReference type="InterPro" id="IPR000182">
    <property type="entry name" value="GNAT_dom"/>
</dbReference>
<dbReference type="RefSeq" id="WP_081036107.1">
    <property type="nucleotide sequence ID" value="NZ_CP012288.1"/>
</dbReference>
<dbReference type="PANTHER" id="PTHR43792">
    <property type="entry name" value="GNAT FAMILY, PUTATIVE (AFU_ORTHOLOGUE AFUA_3G00765)-RELATED-RELATED"/>
    <property type="match status" value="1"/>
</dbReference>
<proteinExistence type="predicted"/>
<evidence type="ECO:0000259" key="1">
    <source>
        <dbReference type="PROSITE" id="PS51186"/>
    </source>
</evidence>
<dbReference type="KEGG" id="pdm:ADU72_1394"/>
<dbReference type="InterPro" id="IPR051531">
    <property type="entry name" value="N-acetyltransferase"/>
</dbReference>
<keyword evidence="4" id="KW-1185">Reference proteome</keyword>
<evidence type="ECO:0000313" key="2">
    <source>
        <dbReference type="EMBL" id="AMV62791.1"/>
    </source>
</evidence>
<feature type="domain" description="N-acetyltransferase" evidence="1">
    <location>
        <begin position="1"/>
        <end position="149"/>
    </location>
</feature>
<dbReference type="PROSITE" id="PS51186">
    <property type="entry name" value="GNAT"/>
    <property type="match status" value="1"/>
</dbReference>
<dbReference type="GO" id="GO:0005737">
    <property type="term" value="C:cytoplasm"/>
    <property type="evidence" value="ECO:0007669"/>
    <property type="project" value="TreeGrafter"/>
</dbReference>
<dbReference type="PANTHER" id="PTHR43792:SF9">
    <property type="entry name" value="RIBOSOMAL-PROTEIN-ALANINE ACETYLTRANSFERASE"/>
    <property type="match status" value="1"/>
</dbReference>
<reference evidence="4 5" key="1">
    <citation type="journal article" date="2016" name="PLoS ONE">
        <title>The Identification of Novel Diagnostic Marker Genes for the Detection of Beer Spoiling Pediococcus damnosus Strains Using the BlAst Diagnostic Gene findEr.</title>
        <authorList>
            <person name="Behr J."/>
            <person name="Geissler A.J."/>
            <person name="Schmid J."/>
            <person name="Zehe A."/>
            <person name="Vogel R.F."/>
        </authorList>
    </citation>
    <scope>NUCLEOTIDE SEQUENCE [LARGE SCALE GENOMIC DNA]</scope>
    <source>
        <strain evidence="2 5">TMW 2.1533</strain>
        <strain evidence="3 4">TMW 2.1535</strain>
    </source>
</reference>
<dbReference type="OrthoDB" id="9798081at2"/>
<name>A0A143AKH0_9LACO</name>
<dbReference type="Pfam" id="PF13302">
    <property type="entry name" value="Acetyltransf_3"/>
    <property type="match status" value="1"/>
</dbReference>
<dbReference type="GeneID" id="57276660"/>
<organism evidence="2 5">
    <name type="scientific">Pediococcus damnosus</name>
    <dbReference type="NCBI Taxonomy" id="51663"/>
    <lineage>
        <taxon>Bacteria</taxon>
        <taxon>Bacillati</taxon>
        <taxon>Bacillota</taxon>
        <taxon>Bacilli</taxon>
        <taxon>Lactobacillales</taxon>
        <taxon>Lactobacillaceae</taxon>
        <taxon>Pediococcus</taxon>
    </lineage>
</organism>
<sequence>MYAYAKDPETVKYLSFDYYKNLTEAKTEILNYFVKSPQGKWGIKLKANHKLIGTIDFRLDAPDLKAEIGYAIGRENWGNGYAPEAATRVLRLGFAELGLKRIEALHCSENPKSGRVMQKIGMQKEGVLHNNTQLKGRTVDDVLYAITEDQWRKQIGK</sequence>
<dbReference type="EMBL" id="CP012288">
    <property type="protein sequence ID" value="AMV67323.1"/>
    <property type="molecule type" value="Genomic_DNA"/>
</dbReference>
<dbReference type="Gene3D" id="3.40.630.30">
    <property type="match status" value="1"/>
</dbReference>
<dbReference type="Proteomes" id="UP000076244">
    <property type="component" value="Chromosome"/>
</dbReference>
<evidence type="ECO:0000313" key="4">
    <source>
        <dbReference type="Proteomes" id="UP000076244"/>
    </source>
</evidence>
<accession>A0A143AKH0</accession>
<dbReference type="AlphaFoldDB" id="A0A143AKH0"/>
<evidence type="ECO:0000313" key="3">
    <source>
        <dbReference type="EMBL" id="AMV67323.1"/>
    </source>
</evidence>
<dbReference type="SUPFAM" id="SSF55729">
    <property type="entry name" value="Acyl-CoA N-acyltransferases (Nat)"/>
    <property type="match status" value="1"/>
</dbReference>